<gene>
    <name evidence="1" type="ORF">WL73_25275</name>
</gene>
<dbReference type="Proteomes" id="UP000062998">
    <property type="component" value="Unassembled WGS sequence"/>
</dbReference>
<comment type="caution">
    <text evidence="1">The sequence shown here is derived from an EMBL/GenBank/DDBJ whole genome shotgun (WGS) entry which is preliminary data.</text>
</comment>
<protein>
    <submittedName>
        <fullName evidence="1">Uncharacterized protein</fullName>
    </submittedName>
</protein>
<evidence type="ECO:0000313" key="2">
    <source>
        <dbReference type="Proteomes" id="UP000062998"/>
    </source>
</evidence>
<evidence type="ECO:0000313" key="1">
    <source>
        <dbReference type="EMBL" id="KWD94475.1"/>
    </source>
</evidence>
<accession>A0A119ME64</accession>
<proteinExistence type="predicted"/>
<dbReference type="RefSeq" id="WP_060327025.1">
    <property type="nucleotide sequence ID" value="NZ_LPIU01000020.1"/>
</dbReference>
<sequence length="76" mass="8688">MDNTKRQNDFPRLTTDQILDLAEAVREDFGDDLSRADFTESLLMLLEDIPGFEAGEVDARLIESAWAMYSDRPSDF</sequence>
<dbReference type="AlphaFoldDB" id="A0A119ME64"/>
<dbReference type="OrthoDB" id="9113045at2"/>
<name>A0A119ME64_9BURK</name>
<dbReference type="EMBL" id="LPIX01000097">
    <property type="protein sequence ID" value="KWD94475.1"/>
    <property type="molecule type" value="Genomic_DNA"/>
</dbReference>
<organism evidence="1 2">
    <name type="scientific">Burkholderia ubonensis</name>
    <dbReference type="NCBI Taxonomy" id="101571"/>
    <lineage>
        <taxon>Bacteria</taxon>
        <taxon>Pseudomonadati</taxon>
        <taxon>Pseudomonadota</taxon>
        <taxon>Betaproteobacteria</taxon>
        <taxon>Burkholderiales</taxon>
        <taxon>Burkholderiaceae</taxon>
        <taxon>Burkholderia</taxon>
        <taxon>Burkholderia cepacia complex</taxon>
    </lineage>
</organism>
<reference evidence="1 2" key="1">
    <citation type="submission" date="2015-11" db="EMBL/GenBank/DDBJ databases">
        <title>Expanding the genomic diversity of Burkholderia species for the development of highly accurate diagnostics.</title>
        <authorList>
            <person name="Sahl J."/>
            <person name="Keim P."/>
            <person name="Wagner D."/>
        </authorList>
    </citation>
    <scope>NUCLEOTIDE SEQUENCE [LARGE SCALE GENOMIC DNA]</scope>
    <source>
        <strain evidence="1 2">MSMB2167WGS</strain>
    </source>
</reference>